<evidence type="ECO:0000256" key="1">
    <source>
        <dbReference type="SAM" id="MobiDB-lite"/>
    </source>
</evidence>
<keyword evidence="3" id="KW-1185">Reference proteome</keyword>
<protein>
    <submittedName>
        <fullName evidence="2">Uncharacterized protein</fullName>
    </submittedName>
</protein>
<gene>
    <name evidence="2" type="ORF">K458DRAFT_412130</name>
</gene>
<proteinExistence type="predicted"/>
<feature type="region of interest" description="Disordered" evidence="1">
    <location>
        <begin position="53"/>
        <end position="81"/>
    </location>
</feature>
<evidence type="ECO:0000313" key="2">
    <source>
        <dbReference type="EMBL" id="KAF2690784.1"/>
    </source>
</evidence>
<dbReference type="Proteomes" id="UP000799291">
    <property type="component" value="Unassembled WGS sequence"/>
</dbReference>
<dbReference type="EMBL" id="MU005570">
    <property type="protein sequence ID" value="KAF2690784.1"/>
    <property type="molecule type" value="Genomic_DNA"/>
</dbReference>
<dbReference type="AlphaFoldDB" id="A0A6G1JJQ2"/>
<name>A0A6G1JJQ2_9PLEO</name>
<organism evidence="2 3">
    <name type="scientific">Lentithecium fluviatile CBS 122367</name>
    <dbReference type="NCBI Taxonomy" id="1168545"/>
    <lineage>
        <taxon>Eukaryota</taxon>
        <taxon>Fungi</taxon>
        <taxon>Dikarya</taxon>
        <taxon>Ascomycota</taxon>
        <taxon>Pezizomycotina</taxon>
        <taxon>Dothideomycetes</taxon>
        <taxon>Pleosporomycetidae</taxon>
        <taxon>Pleosporales</taxon>
        <taxon>Massarineae</taxon>
        <taxon>Lentitheciaceae</taxon>
        <taxon>Lentithecium</taxon>
    </lineage>
</organism>
<reference evidence="2" key="1">
    <citation type="journal article" date="2020" name="Stud. Mycol.">
        <title>101 Dothideomycetes genomes: a test case for predicting lifestyles and emergence of pathogens.</title>
        <authorList>
            <person name="Haridas S."/>
            <person name="Albert R."/>
            <person name="Binder M."/>
            <person name="Bloem J."/>
            <person name="Labutti K."/>
            <person name="Salamov A."/>
            <person name="Andreopoulos B."/>
            <person name="Baker S."/>
            <person name="Barry K."/>
            <person name="Bills G."/>
            <person name="Bluhm B."/>
            <person name="Cannon C."/>
            <person name="Castanera R."/>
            <person name="Culley D."/>
            <person name="Daum C."/>
            <person name="Ezra D."/>
            <person name="Gonzalez J."/>
            <person name="Henrissat B."/>
            <person name="Kuo A."/>
            <person name="Liang C."/>
            <person name="Lipzen A."/>
            <person name="Lutzoni F."/>
            <person name="Magnuson J."/>
            <person name="Mondo S."/>
            <person name="Nolan M."/>
            <person name="Ohm R."/>
            <person name="Pangilinan J."/>
            <person name="Park H.-J."/>
            <person name="Ramirez L."/>
            <person name="Alfaro M."/>
            <person name="Sun H."/>
            <person name="Tritt A."/>
            <person name="Yoshinaga Y."/>
            <person name="Zwiers L.-H."/>
            <person name="Turgeon B."/>
            <person name="Goodwin S."/>
            <person name="Spatafora J."/>
            <person name="Crous P."/>
            <person name="Grigoriev I."/>
        </authorList>
    </citation>
    <scope>NUCLEOTIDE SEQUENCE</scope>
    <source>
        <strain evidence="2">CBS 122367</strain>
    </source>
</reference>
<sequence length="81" mass="8810">MHLSRAREPSDALLLAPGDCAPILFTVLFCSLQTLPSLARSVREVRRCGRLLDSGQGMPPVADHRGVRHIPTPPPALRCKS</sequence>
<feature type="compositionally biased region" description="Pro residues" evidence="1">
    <location>
        <begin position="71"/>
        <end position="81"/>
    </location>
</feature>
<evidence type="ECO:0000313" key="3">
    <source>
        <dbReference type="Proteomes" id="UP000799291"/>
    </source>
</evidence>
<accession>A0A6G1JJQ2</accession>